<name>A0AA88IQC8_ARTSF</name>
<dbReference type="PANTHER" id="PTHR14514">
    <property type="entry name" value="PKA ANCHORING PROTEIN"/>
    <property type="match status" value="1"/>
</dbReference>
<dbReference type="Gene3D" id="1.20.58.60">
    <property type="match status" value="6"/>
</dbReference>
<dbReference type="SUPFAM" id="SSF46966">
    <property type="entry name" value="Spectrin repeat"/>
    <property type="match status" value="5"/>
</dbReference>
<protein>
    <submittedName>
        <fullName evidence="7">Uncharacterized protein</fullName>
    </submittedName>
</protein>
<reference evidence="7" key="1">
    <citation type="submission" date="2023-07" db="EMBL/GenBank/DDBJ databases">
        <title>Chromosome-level genome assembly of Artemia franciscana.</title>
        <authorList>
            <person name="Jo E."/>
        </authorList>
    </citation>
    <scope>NUCLEOTIDE SEQUENCE</scope>
    <source>
        <tissue evidence="7">Whole body</tissue>
    </source>
</reference>
<proteinExistence type="predicted"/>
<evidence type="ECO:0000256" key="5">
    <source>
        <dbReference type="SAM" id="Coils"/>
    </source>
</evidence>
<dbReference type="SMART" id="SM00150">
    <property type="entry name" value="SPEC"/>
    <property type="match status" value="6"/>
</dbReference>
<keyword evidence="4" id="KW-0472">Membrane</keyword>
<evidence type="ECO:0000256" key="4">
    <source>
        <dbReference type="ARBA" id="ARBA00023136"/>
    </source>
</evidence>
<feature type="region of interest" description="Disordered" evidence="6">
    <location>
        <begin position="1799"/>
        <end position="1824"/>
    </location>
</feature>
<feature type="compositionally biased region" description="Polar residues" evidence="6">
    <location>
        <begin position="2923"/>
        <end position="2932"/>
    </location>
</feature>
<feature type="non-terminal residue" evidence="7">
    <location>
        <position position="4666"/>
    </location>
</feature>
<evidence type="ECO:0000256" key="6">
    <source>
        <dbReference type="SAM" id="MobiDB-lite"/>
    </source>
</evidence>
<feature type="non-terminal residue" evidence="7">
    <location>
        <position position="1"/>
    </location>
</feature>
<organism evidence="7 8">
    <name type="scientific">Artemia franciscana</name>
    <name type="common">Brine shrimp</name>
    <name type="synonym">Artemia sanfranciscana</name>
    <dbReference type="NCBI Taxonomy" id="6661"/>
    <lineage>
        <taxon>Eukaryota</taxon>
        <taxon>Metazoa</taxon>
        <taxon>Ecdysozoa</taxon>
        <taxon>Arthropoda</taxon>
        <taxon>Crustacea</taxon>
        <taxon>Branchiopoda</taxon>
        <taxon>Anostraca</taxon>
        <taxon>Artemiidae</taxon>
        <taxon>Artemia</taxon>
    </lineage>
</organism>
<comment type="subcellular location">
    <subcellularLocation>
        <location evidence="1">Endomembrane system</location>
    </subcellularLocation>
</comment>
<feature type="region of interest" description="Disordered" evidence="6">
    <location>
        <begin position="1930"/>
        <end position="1950"/>
    </location>
</feature>
<accession>A0AA88IQC8</accession>
<feature type="compositionally biased region" description="Basic and acidic residues" evidence="6">
    <location>
        <begin position="1938"/>
        <end position="1950"/>
    </location>
</feature>
<feature type="region of interest" description="Disordered" evidence="6">
    <location>
        <begin position="2923"/>
        <end position="2955"/>
    </location>
</feature>
<evidence type="ECO:0000256" key="1">
    <source>
        <dbReference type="ARBA" id="ARBA00004308"/>
    </source>
</evidence>
<feature type="coiled-coil region" evidence="5">
    <location>
        <begin position="13"/>
        <end position="40"/>
    </location>
</feature>
<feature type="compositionally biased region" description="Basic and acidic residues" evidence="6">
    <location>
        <begin position="4367"/>
        <end position="4397"/>
    </location>
</feature>
<feature type="compositionally biased region" description="Basic residues" evidence="6">
    <location>
        <begin position="2134"/>
        <end position="2143"/>
    </location>
</feature>
<evidence type="ECO:0000256" key="2">
    <source>
        <dbReference type="ARBA" id="ARBA00022553"/>
    </source>
</evidence>
<feature type="compositionally biased region" description="Polar residues" evidence="6">
    <location>
        <begin position="3201"/>
        <end position="3210"/>
    </location>
</feature>
<evidence type="ECO:0000256" key="3">
    <source>
        <dbReference type="ARBA" id="ARBA00022737"/>
    </source>
</evidence>
<feature type="compositionally biased region" description="Basic and acidic residues" evidence="6">
    <location>
        <begin position="4216"/>
        <end position="4251"/>
    </location>
</feature>
<dbReference type="Proteomes" id="UP001187531">
    <property type="component" value="Unassembled WGS sequence"/>
</dbReference>
<feature type="coiled-coil region" evidence="5">
    <location>
        <begin position="545"/>
        <end position="583"/>
    </location>
</feature>
<feature type="coiled-coil region" evidence="5">
    <location>
        <begin position="4472"/>
        <end position="4499"/>
    </location>
</feature>
<sequence length="4666" mass="528751">ANQILPMLGSLDVQQVEENLHTAERRLSDTEKRIQRKENLTQMTKQGLNDVSSEISSIEEWINERLKLLKNQEPLGFESQPLQERQNQVKLLKREFESEKVILSALQRKIVTISADINQDEQKEISTGYNKVNESYDGLCELADIEEKNLDNEIEKRCSFEENRRNVGRELELHLDTCRDFALLPFSPDLALRCVEKLKSLEGSIKVYEQDALSPFREKAEELRKSCTDDDAARLQKETSHIDQLLHKVKQNVSSKIKQFDSQLKLREEIGNTIEKCQTWAEEADVATSADLRGTNNPEVLVEQLAKYDRLESEAATISGLIDNIHLQLGLIDNTLSGPDRIEINGRIEKVRERVSRVASTCSERKNNLNDIVGQQRELAGKVEESLQFLNKIQHDVKLLNKPIGSKPEDAQAVLDKYQNLLSELKNYKTKLEDLQYRTSGNNQDLKGLISQQDDHINMIESQIARLRHLILLRQQFMTLIGEILSFITKYTEVVKDIEEAKVSDQDKIKRYDDVIFKIQECESLLIQAGDKGEMIAADGSAVDKNSITAQVSSLKQQLTSLRRTVERKRAEHETTMAEHQRLFSGIESSLDTLHGIEIILKSRPLLQLVPESVEAERKVHQKLAIEALEEIRKLEVICNTIRDSAKKEDLLPPTLLGRVSEAAVLCTTLQTEMEERGNYLDNQYEARLKYESCVSLLSTWLDSVKYRTSDSGDGIDFLNDCFTREHEIEECIVNAQSTYETILPSLNESLQITFQDQHEELLKDARLSLVTIRSTLSQLEKNSAQWNGLKELIKKFKITIEASLDAFKEESPTNPSAMRALSAKLKTALDNLKDTEFTLNDIISKIKAIEQFGDLTSRQYFEQTKSDLETEWMTSRDNLSRKIEDFLALAEQWDALIEKSKVLSKKYAMLEEKSHNLEPSSRSRLQLMEAVNNVKELSHEVSSLVSYQKDLQLMSQPIFDHLQSSSEVALLSLKGDLDGLNDRHKKLNQLLEAKKYKFETEIEALENFEGSLTKILTDMESLLLEVCSLNAFDAEPSIADRQIEAFKGKLPQVMESVRGLADQTTQKYFCFEQSMPSEVFRKIGDLELLSEKIRVKIEEKESEARQARAVCDEYLLGVNSIQNWVQTTEKNMREKSLEPFLLKEFLNELQFDLVGVTEQLDKVHKCGQVIMQKSKNEEYLENISVTMTSLNDQINNIRSWLEEKKLQVGESLESWNRFQALYQQVRAWIHEKKGFLSELLCITTLQQARDKLHNYTMAFKSCKTANRHVQDMAKELTRIAQISSVGPLSDQMTEIEQNKSEVESLILERVALLQEMTEEWDQCERKLKDVRSFIEKSRQSLESPMSKKRPLRDQLGLREKIIGDIAIQKTKMTMAVEKLQVHLRSGVQGEPDVISTSEELKRGLEILHQDILAQNRSLEAAVSQLDTFQEEIQDLRSQLISAEQHLRVVCSSNYLPKDRETAITEQNHTRAFVEKLQKRLIQLKDEVTVLDPNYLVEYDLEHFVAKIFSGESANLEIEHVQSQLATKIEPSELSPVTVVLRSKCEDIKRESYVYCVESESANSVIPLTMDRSKTRSLKKTQSTDRGEKMNPRSASVDDTQNSGYNRKRQLNGDPDPSKRKRQDIIRKARSMDTRSEYRRKPQGKIFYDTTKKVSQSDVQVSTVDLPTVTESISVPRTLSRSLSPLWRAGQPSYADILRGSFLPSHERGNHGLILSPSKETDLPTSKDIQSIRTVPEIPNVIVDELEEIKSNAHADLCYYFSIPGSPESSTKEGFIQEENESSSQVWCYKQGDFNFPEPAQTIDRTLPQKSHRDADSESTNYSVPDECETKLINDSNINVKNKDEQTIDTIDEQTAPDCQINENTSSNGSSIVVIPSNNTFSLQTTRSLSSDSSKNMSPTSSKTYADILFSGASLPVFKKVETNITVTETNSPSRVKPNNEHFRADSEPRESRNCQKFLITSKAKSFDVRSENYLGNDSKLFEGYTPNPNIPGLVFKDCKVAPKIKKKKQKKVTKEHSFIPEFSIDYPKNITKENKIEGIIPKINDDPKNKTTTIVFPAKGTNSRNEEMSAREVMQAKIQDQLIFKEVDHEINESKITGKEKEMTAMMTFYGISSGELDRQVSTEKDGKIVKPSQKKKKKTKKSNSLSKQSTIDDEIDLALREINDMEMLRHRSTEKRTYPATDFGILSVDFQTESNNLLGAPQTNEKKKTKKAYVKTQQQETISEATILKSVSSEPPTETKDLTAVLEDASLKRRQRMKKGKTVGFSDGSQQVSAVVRKDVSNIYTSIENVSSESVQLTIETSTPDIKETPEDRPTSALGFEVLSMDDSLFKSTVAIQKRPSLASQETFEENIEDTFEVVEAFDIQEDSQDNFGAAQKSIEHEEPNEKTILFPDPCNTSITQFSCKSSEMTDHMPRKISVIVYEPQNEETVQPIVPVSVPSNARPDHTVTEHFRRLSAIGHIFTDEEVLVPLQEGAEETMGNFIEASCCEIDPVIQADVELSSVLEVVPKDKTGLNCTGVCPLPETEVVELVKTQNTVNQSFDSSITPLVSENNSVIEAESLALETANTSDEASQLPFKDAVQVTELSNINVDDQKGNFEHDNTLSEGRCENSIIPPVKYAQNNGEKCTILGEIMQKHYLNIVGGLGSSEAPTADSYVDVNVEQIVWSEVGLEDMCSKVTTRPEEEKNPETFDLVQNSISALEIHEPSSIIEAPNSLSQQRPATVHTNYDISTVKLSPAWKIQPVKHTAGQIHKETESSTSMVKMNDASSIPSLGSNNLPEDDEIYNRIREKRRSKKKMLSLSKDKSENDGKAIESSVKEAIDSNAVLTFTKNQIEPNDQGTIIKNEVKDEACSSGGKLNVLERQNINESYNHTLSHEKFSSSSTTHHFSQNSLLEKEVHIESSFPNTEIFKNEGCPLTYNKSDSSLSSNRLDGEISSEFSEKEPVQPISSENRHDNSLNAFLQNHCEPIINVQDHSLKSETKELHSKIQDKEKIYEIEITDDPLYKLHQNINEFRETEDVNVVRSTFFSHLNGKDNDRLDVNEKSKARETYSNTDSLSCTWMSILDSDECFSMDVEDEEEVQLESFSIPTACLEVKHIIPHLETLEGKDSAFIKGNEEVIVHKTCLNIDPLSSAWMCVLDSSEKSSERFEDEDKLQPKLKTLPLVPTILPAAKPFQSDLETESEKDNASIKGSKEATVHNPSSNTDTHSCAWMSMLDSSEESPIKFEEEEQLQPESPSLLLVPTIHPTIKPIQSVSETVDGKDNAINKGKGEGTVHMVSSNTDTLSFAWMSMLDNSEKSTKGSKDEEKFLQGSCISPLVPRILPAVKPIDSDLKTENGKENAFIEGDNEATVHETSSSIDTVGCAWMSKLDSKTPAVKPTQSDLEAENGKDNALIEEDEEATALETSSKKDTLSCAWMSMLDSSEKSSKEFEDEEELLSEPCTLPLVPIIPPEVKSTRSDLEIEDRKNNVLIKANKEAVVHKTYPNLDAINCAWMSLLGNSEKSTICFEDEEVPQEETQTSSLIITNCPTIGPSVKDWEANGKDLELNFTDLCIGTGSYKATNSAVCLPLSSSLKVEGTDLKNEDSHLLEGLILNQYNECFTNENLLLNMYFDDWPSFEIDSNLIGFGITCHNSCEAEKETEEKIMQSSQQNLMEISKDPRDHCLFLDSWPDPACLFLRDIEKVWQDSKLPCYCLRPDLLNSSHVTYANAVAHGTPVANKQNEAQEPIFTDCAPKIVSVAEEAVLPPLPVDSDGFVSYKNRRDMRRRLWRTSISKSFESIPDTHDILTEIGIEHESVPVGNLKGLENTEEEEQTISSVLYKKQIPNISRVSKEIRELERKQRRARLSEVEKEIIQIAEAIEQENSFVSQVFSYDFSAIQRAETAFEIMKAKLVELEPKTWAHIVASGKPILNQKELQDHPVYTEKHPQVMITEFPRENLEIPVDEEGFKAFKNRREMKRSHWRSSRSESISVDKTDESEEPESKNLETTSIDKYDELESDTSFEDESIKTAMKSKRIMKNQKCLAEFEKRRLKNKLTDEEKQILAIAEAIDHKKPLPSFVSTYSDIPDAESCFEQLKAAAYQNQELIDPCKERGPLTWAHIVAFGKPITAIVEEELKVKYIEKLPEIILVDKRPSSEPVPVDENGFAVHRNRREMRRHQWRSSCSESFDTPDLGTVHMPMAMPSNIHRFYVGQYEEERNMLEELQDTSVLKNAEPNDKPKKLGKDKRELADLERKSRKNRLSESEKEAFEISEQIQGSKTVMAVKFAIVAGKEFEVKQGIAEAETRLALLLQKDCKGDSEAERLDGGKDKDEELCNETPTDYIYGEEGLINLTSVSLGFQHKLECEESEIQWLRLLAKESPAYRNQDEDNSKENDENQSHEEQGHDENLHEKTSKEVNPAEIASASDIPEQEFISENVHSDSFRQESEETPCTPVIESKFQHYCPVPWSDESTYIGKGATLEPKLQQLQKKEYENEYGNLSSQLDAIEENLDSVTAEDLEHTLKNYEPIIDMLNCLEPRLVNVDSAVRRLPSDPEAQSLSALVTGLRTRHVALQSRASRQRQALQEKVKMRKDIDLYRGILVEVESWLSITYGAIRGGNTVPDSLPELREELRNSNAMKCELKQRGIQLKAILEQVEELRKREEIKNLADMLHERLIDLHRTLL</sequence>
<feature type="region of interest" description="Disordered" evidence="6">
    <location>
        <begin position="3962"/>
        <end position="3992"/>
    </location>
</feature>
<keyword evidence="8" id="KW-1185">Reference proteome</keyword>
<feature type="compositionally biased region" description="Basic and acidic residues" evidence="6">
    <location>
        <begin position="3973"/>
        <end position="3992"/>
    </location>
</feature>
<evidence type="ECO:0000313" key="7">
    <source>
        <dbReference type="EMBL" id="KAK2728116.1"/>
    </source>
</evidence>
<feature type="region of interest" description="Disordered" evidence="6">
    <location>
        <begin position="4207"/>
        <end position="4252"/>
    </location>
</feature>
<feature type="region of interest" description="Disordered" evidence="6">
    <location>
        <begin position="3376"/>
        <end position="3409"/>
    </location>
</feature>
<feature type="compositionally biased region" description="Basic and acidic residues" evidence="6">
    <location>
        <begin position="3184"/>
        <end position="3199"/>
    </location>
</feature>
<gene>
    <name evidence="7" type="ORF">QYM36_008561</name>
</gene>
<keyword evidence="3" id="KW-0677">Repeat</keyword>
<feature type="compositionally biased region" description="Polar residues" evidence="6">
    <location>
        <begin position="2759"/>
        <end position="2780"/>
    </location>
</feature>
<feature type="region of interest" description="Disordered" evidence="6">
    <location>
        <begin position="3177"/>
        <end position="3211"/>
    </location>
</feature>
<feature type="compositionally biased region" description="Basic and acidic residues" evidence="6">
    <location>
        <begin position="1582"/>
        <end position="1591"/>
    </location>
</feature>
<feature type="compositionally biased region" description="Polar residues" evidence="6">
    <location>
        <begin position="1593"/>
        <end position="1605"/>
    </location>
</feature>
<dbReference type="PANTHER" id="PTHR14514:SF2">
    <property type="entry name" value="A-KINASE ANCHOR PROTEIN 6"/>
    <property type="match status" value="1"/>
</dbReference>
<keyword evidence="2" id="KW-0597">Phosphoprotein</keyword>
<comment type="caution">
    <text evidence="7">The sequence shown here is derived from an EMBL/GenBank/DDBJ whole genome shotgun (WGS) entry which is preliminary data.</text>
</comment>
<dbReference type="EMBL" id="JAVRJZ010000001">
    <property type="protein sequence ID" value="KAK2728116.1"/>
    <property type="molecule type" value="Genomic_DNA"/>
</dbReference>
<keyword evidence="5" id="KW-0175">Coiled coil</keyword>
<evidence type="ECO:0000313" key="8">
    <source>
        <dbReference type="Proteomes" id="UP001187531"/>
    </source>
</evidence>
<feature type="coiled-coil region" evidence="5">
    <location>
        <begin position="411"/>
        <end position="438"/>
    </location>
</feature>
<feature type="compositionally biased region" description="Basic and acidic residues" evidence="6">
    <location>
        <begin position="1623"/>
        <end position="1640"/>
    </location>
</feature>
<feature type="region of interest" description="Disordered" evidence="6">
    <location>
        <begin position="1567"/>
        <end position="1642"/>
    </location>
</feature>
<feature type="region of interest" description="Disordered" evidence="6">
    <location>
        <begin position="2794"/>
        <end position="2813"/>
    </location>
</feature>
<feature type="region of interest" description="Disordered" evidence="6">
    <location>
        <begin position="2751"/>
        <end position="2784"/>
    </location>
</feature>
<dbReference type="InterPro" id="IPR018159">
    <property type="entry name" value="Spectrin/alpha-actinin"/>
</dbReference>
<feature type="coiled-coil region" evidence="5">
    <location>
        <begin position="971"/>
        <end position="998"/>
    </location>
</feature>
<feature type="coiled-coil region" evidence="5">
    <location>
        <begin position="1419"/>
        <end position="1446"/>
    </location>
</feature>
<feature type="region of interest" description="Disordered" evidence="6">
    <location>
        <begin position="4365"/>
        <end position="4397"/>
    </location>
</feature>
<feature type="region of interest" description="Disordered" evidence="6">
    <location>
        <begin position="2122"/>
        <end position="2151"/>
    </location>
</feature>
<feature type="compositionally biased region" description="Basic and acidic residues" evidence="6">
    <location>
        <begin position="2804"/>
        <end position="2813"/>
    </location>
</feature>